<keyword evidence="1 5" id="KW-0413">Isomerase</keyword>
<reference evidence="7 8" key="1">
    <citation type="submission" date="2019-02" db="EMBL/GenBank/DDBJ databases">
        <title>Polymorphobacter sp. isolated from the lake at the Tibet of China.</title>
        <authorList>
            <person name="Li A."/>
        </authorList>
    </citation>
    <scope>NUCLEOTIDE SEQUENCE [LARGE SCALE GENOMIC DNA]</scope>
    <source>
        <strain evidence="7 8">DJ1R-1</strain>
    </source>
</reference>
<dbReference type="EC" id="5.1.3.14" evidence="4"/>
<feature type="domain" description="UDP-N-acetylglucosamine 2-epimerase" evidence="6">
    <location>
        <begin position="30"/>
        <end position="376"/>
    </location>
</feature>
<organism evidence="7 8">
    <name type="scientific">Glacieibacterium arshaanense</name>
    <dbReference type="NCBI Taxonomy" id="2511025"/>
    <lineage>
        <taxon>Bacteria</taxon>
        <taxon>Pseudomonadati</taxon>
        <taxon>Pseudomonadota</taxon>
        <taxon>Alphaproteobacteria</taxon>
        <taxon>Sphingomonadales</taxon>
        <taxon>Sphingosinicellaceae</taxon>
        <taxon>Glacieibacterium</taxon>
    </lineage>
</organism>
<evidence type="ECO:0000259" key="6">
    <source>
        <dbReference type="Pfam" id="PF02350"/>
    </source>
</evidence>
<dbReference type="AlphaFoldDB" id="A0A4Y9EMG2"/>
<dbReference type="PANTHER" id="PTHR43174:SF2">
    <property type="entry name" value="UDP-N-ACETYLGLUCOSAMINE 2-EPIMERASE"/>
    <property type="match status" value="1"/>
</dbReference>
<evidence type="ECO:0000313" key="7">
    <source>
        <dbReference type="EMBL" id="TFU03266.1"/>
    </source>
</evidence>
<evidence type="ECO:0000256" key="2">
    <source>
        <dbReference type="ARBA" id="ARBA00036080"/>
    </source>
</evidence>
<evidence type="ECO:0000256" key="3">
    <source>
        <dbReference type="ARBA" id="ARBA00038209"/>
    </source>
</evidence>
<name>A0A4Y9EMG2_9SPHN</name>
<dbReference type="EMBL" id="SIHO01000002">
    <property type="protein sequence ID" value="TFU03266.1"/>
    <property type="molecule type" value="Genomic_DNA"/>
</dbReference>
<keyword evidence="8" id="KW-1185">Reference proteome</keyword>
<dbReference type="SUPFAM" id="SSF53756">
    <property type="entry name" value="UDP-Glycosyltransferase/glycogen phosphorylase"/>
    <property type="match status" value="1"/>
</dbReference>
<dbReference type="InterPro" id="IPR003331">
    <property type="entry name" value="UDP_GlcNAc_Epimerase_2_dom"/>
</dbReference>
<evidence type="ECO:0000256" key="4">
    <source>
        <dbReference type="ARBA" id="ARBA00038858"/>
    </source>
</evidence>
<accession>A0A4Y9EMG2</accession>
<dbReference type="CDD" id="cd03786">
    <property type="entry name" value="GTB_UDP-GlcNAc_2-Epimerase"/>
    <property type="match status" value="1"/>
</dbReference>
<dbReference type="RefSeq" id="WP_135245858.1">
    <property type="nucleotide sequence ID" value="NZ_SIHO01000002.1"/>
</dbReference>
<evidence type="ECO:0000256" key="1">
    <source>
        <dbReference type="ARBA" id="ARBA00023235"/>
    </source>
</evidence>
<sequence length="394" mass="40903">MANWSPPRRTLLFVAGTRPEVIKLAPLIMALEGHPQFSCVVCASAQHRDLLDAAFAGFGIVPDIDLDIMRAHQTPLGVVAGVLAALEPVLAHHRPVALIVQGDTATAFAAAQAGAYARVPVVHVEAGLRSGDDNEPFPEEFHRRAIAQFAALHFAPTPSARVALLAEGIAADRIHVSGNTGIDALHATAAALARAPAVTALLDSEFAMLGPARRLLLLTIHRRENHGARLASVIAAVRLLAQSDALDIVVPVHPHPAVSAAVQCGLGGVAGVHLVPPLDYPAFIHLLQRAALVLTDSGGVQEEAPAFGVPVLVLRETTERPEGIAAGVARLVGTDTTAIVAGVRALLDAAAAHQRMARASLPYGDGHAAERIVAVLTREYGGKVLVKSASGGQG</sequence>
<comment type="similarity">
    <text evidence="3 5">Belongs to the UDP-N-acetylglucosamine 2-epimerase family.</text>
</comment>
<dbReference type="PANTHER" id="PTHR43174">
    <property type="entry name" value="UDP-N-ACETYLGLUCOSAMINE 2-EPIMERASE"/>
    <property type="match status" value="1"/>
</dbReference>
<dbReference type="NCBIfam" id="TIGR00236">
    <property type="entry name" value="wecB"/>
    <property type="match status" value="1"/>
</dbReference>
<gene>
    <name evidence="7" type="ORF">EUV02_08735</name>
</gene>
<protein>
    <recommendedName>
        <fullName evidence="4">UDP-N-acetylglucosamine 2-epimerase (non-hydrolyzing)</fullName>
        <ecNumber evidence="4">5.1.3.14</ecNumber>
    </recommendedName>
</protein>
<comment type="caution">
    <text evidence="7">The sequence shown here is derived from an EMBL/GenBank/DDBJ whole genome shotgun (WGS) entry which is preliminary data.</text>
</comment>
<evidence type="ECO:0000313" key="8">
    <source>
        <dbReference type="Proteomes" id="UP000297737"/>
    </source>
</evidence>
<dbReference type="Gene3D" id="3.40.50.2000">
    <property type="entry name" value="Glycogen Phosphorylase B"/>
    <property type="match status" value="2"/>
</dbReference>
<proteinExistence type="inferred from homology"/>
<dbReference type="Proteomes" id="UP000297737">
    <property type="component" value="Unassembled WGS sequence"/>
</dbReference>
<comment type="catalytic activity">
    <reaction evidence="2">
        <text>UDP-N-acetyl-alpha-D-glucosamine = UDP-N-acetyl-alpha-D-mannosamine</text>
        <dbReference type="Rhea" id="RHEA:17213"/>
        <dbReference type="ChEBI" id="CHEBI:57705"/>
        <dbReference type="ChEBI" id="CHEBI:68623"/>
        <dbReference type="EC" id="5.1.3.14"/>
    </reaction>
</comment>
<dbReference type="Pfam" id="PF02350">
    <property type="entry name" value="Epimerase_2"/>
    <property type="match status" value="1"/>
</dbReference>
<dbReference type="GO" id="GO:0008761">
    <property type="term" value="F:UDP-N-acetylglucosamine 2-epimerase activity"/>
    <property type="evidence" value="ECO:0007669"/>
    <property type="project" value="UniProtKB-EC"/>
</dbReference>
<evidence type="ECO:0000256" key="5">
    <source>
        <dbReference type="RuleBase" id="RU003513"/>
    </source>
</evidence>
<dbReference type="OrthoDB" id="9803238at2"/>
<dbReference type="InterPro" id="IPR029767">
    <property type="entry name" value="WecB-like"/>
</dbReference>